<comment type="caution">
    <text evidence="2">The sequence shown here is derived from an EMBL/GenBank/DDBJ whole genome shotgun (WGS) entry which is preliminary data.</text>
</comment>
<dbReference type="RefSeq" id="WP_377831461.1">
    <property type="nucleotide sequence ID" value="NZ_JBHRSK010000002.1"/>
</dbReference>
<dbReference type="CDD" id="cd06532">
    <property type="entry name" value="Glyco_transf_25"/>
    <property type="match status" value="1"/>
</dbReference>
<evidence type="ECO:0000259" key="1">
    <source>
        <dbReference type="Pfam" id="PF01755"/>
    </source>
</evidence>
<dbReference type="EMBL" id="JBHRSK010000002">
    <property type="protein sequence ID" value="MFC2966836.1"/>
    <property type="molecule type" value="Genomic_DNA"/>
</dbReference>
<protein>
    <submittedName>
        <fullName evidence="2">Glycosyltransferase family 25 protein</fullName>
    </submittedName>
</protein>
<evidence type="ECO:0000313" key="3">
    <source>
        <dbReference type="Proteomes" id="UP001595443"/>
    </source>
</evidence>
<name>A0ABV7AD10_9RHOB</name>
<proteinExistence type="predicted"/>
<organism evidence="2 3">
    <name type="scientific">Acidimangrovimonas pyrenivorans</name>
    <dbReference type="NCBI Taxonomy" id="2030798"/>
    <lineage>
        <taxon>Bacteria</taxon>
        <taxon>Pseudomonadati</taxon>
        <taxon>Pseudomonadota</taxon>
        <taxon>Alphaproteobacteria</taxon>
        <taxon>Rhodobacterales</taxon>
        <taxon>Paracoccaceae</taxon>
        <taxon>Acidimangrovimonas</taxon>
    </lineage>
</organism>
<gene>
    <name evidence="2" type="ORF">ACFOES_01905</name>
</gene>
<sequence>MTETAAPWPVLVVSLADAQARRRALTAQLEALSIPFRFVDAVDGRNGLAARYETMIDRPGTEVQFGRPLADAEYACALSHLSLYRRIVDEDLPGAIVLEDDARVGPLFAEFLRGRGFEAADLIQLDHLHGDVWRFGTQTPLTGGIRIVRAARNASLTTGYSISRRGAAHILDHALPLRGPADWPCDVTALPAMLALPRVVDHPRIEPGTSDIEKARASLVTGLPQPRRGLRFFRAAYWRRWWFKRRTRRVS</sequence>
<accession>A0ABV7AD10</accession>
<reference evidence="3" key="1">
    <citation type="journal article" date="2019" name="Int. J. Syst. Evol. Microbiol.">
        <title>The Global Catalogue of Microorganisms (GCM) 10K type strain sequencing project: providing services to taxonomists for standard genome sequencing and annotation.</title>
        <authorList>
            <consortium name="The Broad Institute Genomics Platform"/>
            <consortium name="The Broad Institute Genome Sequencing Center for Infectious Disease"/>
            <person name="Wu L."/>
            <person name="Ma J."/>
        </authorList>
    </citation>
    <scope>NUCLEOTIDE SEQUENCE [LARGE SCALE GENOMIC DNA]</scope>
    <source>
        <strain evidence="3">KCTC 62192</strain>
    </source>
</reference>
<dbReference type="InterPro" id="IPR002654">
    <property type="entry name" value="Glyco_trans_25"/>
</dbReference>
<keyword evidence="3" id="KW-1185">Reference proteome</keyword>
<feature type="domain" description="Glycosyl transferase family 25" evidence="1">
    <location>
        <begin position="9"/>
        <end position="181"/>
    </location>
</feature>
<dbReference type="Pfam" id="PF01755">
    <property type="entry name" value="Glyco_transf_25"/>
    <property type="match status" value="1"/>
</dbReference>
<evidence type="ECO:0000313" key="2">
    <source>
        <dbReference type="EMBL" id="MFC2966836.1"/>
    </source>
</evidence>
<dbReference type="Proteomes" id="UP001595443">
    <property type="component" value="Unassembled WGS sequence"/>
</dbReference>